<evidence type="ECO:0000259" key="3">
    <source>
        <dbReference type="PROSITE" id="PS51186"/>
    </source>
</evidence>
<keyword evidence="5" id="KW-1185">Reference proteome</keyword>
<dbReference type="EMBL" id="CP012034">
    <property type="protein sequence ID" value="AKP68113.1"/>
    <property type="molecule type" value="Genomic_DNA"/>
</dbReference>
<dbReference type="PANTHER" id="PTHR43420">
    <property type="entry name" value="ACETYLTRANSFERASE"/>
    <property type="match status" value="1"/>
</dbReference>
<dbReference type="OrthoDB" id="9796171at2"/>
<evidence type="ECO:0000256" key="1">
    <source>
        <dbReference type="ARBA" id="ARBA00022679"/>
    </source>
</evidence>
<dbReference type="PROSITE" id="PS51186">
    <property type="entry name" value="GNAT"/>
    <property type="match status" value="1"/>
</dbReference>
<gene>
    <name evidence="4" type="ORF">ABM34_11590</name>
</gene>
<name>A0A0H4QN04_9LACO</name>
<dbReference type="STRING" id="1007676.ABM34_11590"/>
<proteinExistence type="predicted"/>
<dbReference type="KEGG" id="lgn:ABM34_11590"/>
<keyword evidence="2" id="KW-0012">Acyltransferase</keyword>
<dbReference type="Gene3D" id="3.40.630.30">
    <property type="match status" value="1"/>
</dbReference>
<dbReference type="Pfam" id="PF13673">
    <property type="entry name" value="Acetyltransf_10"/>
    <property type="match status" value="1"/>
</dbReference>
<feature type="domain" description="N-acetyltransferase" evidence="3">
    <location>
        <begin position="5"/>
        <end position="143"/>
    </location>
</feature>
<evidence type="ECO:0000256" key="2">
    <source>
        <dbReference type="ARBA" id="ARBA00023315"/>
    </source>
</evidence>
<dbReference type="AlphaFoldDB" id="A0A0H4QN04"/>
<evidence type="ECO:0000313" key="4">
    <source>
        <dbReference type="EMBL" id="AKP68113.1"/>
    </source>
</evidence>
<dbReference type="RefSeq" id="WP_048705905.1">
    <property type="nucleotide sequence ID" value="NZ_CP012034.1"/>
</dbReference>
<dbReference type="SUPFAM" id="SSF55729">
    <property type="entry name" value="Acyl-CoA N-acyltransferases (Nat)"/>
    <property type="match status" value="1"/>
</dbReference>
<dbReference type="GO" id="GO:0016747">
    <property type="term" value="F:acyltransferase activity, transferring groups other than amino-acyl groups"/>
    <property type="evidence" value="ECO:0007669"/>
    <property type="project" value="InterPro"/>
</dbReference>
<dbReference type="InterPro" id="IPR050680">
    <property type="entry name" value="YpeA/RimI_acetyltransf"/>
</dbReference>
<accession>A0A0H4QN04</accession>
<sequence>MNKIKVSNSLNSNVYKDGLEIRTTVFVGEQNVPQELEIADEDNRTYTTLYVNEQPAATARYFPTADNGLHIQRVAVLKEFRHKGLASELLDKIAIDAKIQKFDYLVLGAQDQANGFYQSLGYKVIGDQYEEAGILHHDMRKDL</sequence>
<dbReference type="InterPro" id="IPR000182">
    <property type="entry name" value="GNAT_dom"/>
</dbReference>
<protein>
    <submittedName>
        <fullName evidence="4">GNAT family acetyltransferase</fullName>
    </submittedName>
</protein>
<dbReference type="InterPro" id="IPR016181">
    <property type="entry name" value="Acyl_CoA_acyltransferase"/>
</dbReference>
<reference evidence="5" key="1">
    <citation type="submission" date="2015-07" db="EMBL/GenBank/DDBJ databases">
        <title>Lactobacillus ginsenosidimutans/EMML 3141/ whole genome sequencing.</title>
        <authorList>
            <person name="Kim M.K."/>
            <person name="Im W.-T."/>
            <person name="Srinivasan S."/>
            <person name="Lee J.-J."/>
        </authorList>
    </citation>
    <scope>NUCLEOTIDE SEQUENCE [LARGE SCALE GENOMIC DNA]</scope>
    <source>
        <strain evidence="5">EMML 3041</strain>
    </source>
</reference>
<organism evidence="4 5">
    <name type="scientific">Companilactobacillus ginsenosidimutans</name>
    <dbReference type="NCBI Taxonomy" id="1007676"/>
    <lineage>
        <taxon>Bacteria</taxon>
        <taxon>Bacillati</taxon>
        <taxon>Bacillota</taxon>
        <taxon>Bacilli</taxon>
        <taxon>Lactobacillales</taxon>
        <taxon>Lactobacillaceae</taxon>
        <taxon>Companilactobacillus</taxon>
    </lineage>
</organism>
<dbReference type="PATRIC" id="fig|1007676.4.peg.2343"/>
<keyword evidence="1 4" id="KW-0808">Transferase</keyword>
<dbReference type="PANTHER" id="PTHR43420:SF47">
    <property type="entry name" value="N-ACETYLTRANSFERASE DOMAIN-CONTAINING PROTEIN"/>
    <property type="match status" value="1"/>
</dbReference>
<dbReference type="CDD" id="cd04301">
    <property type="entry name" value="NAT_SF"/>
    <property type="match status" value="1"/>
</dbReference>
<dbReference type="Proteomes" id="UP000036106">
    <property type="component" value="Chromosome"/>
</dbReference>
<evidence type="ECO:0000313" key="5">
    <source>
        <dbReference type="Proteomes" id="UP000036106"/>
    </source>
</evidence>